<dbReference type="AlphaFoldDB" id="A0A0C2IJ10"/>
<evidence type="ECO:0000313" key="1">
    <source>
        <dbReference type="EMBL" id="KII65339.1"/>
    </source>
</evidence>
<sequence length="117" mass="13577">MNKSPKLTKMKPKICDENLFLDGLTHKMTLKIKGKLNESHGIITRQTIWILVLITSRSLFFMSISSGIVKPITCKLIQIELKWCLTKTFLKSLNFHPPNSTCLFRKVMKNYVYCWIG</sequence>
<evidence type="ECO:0000313" key="2">
    <source>
        <dbReference type="Proteomes" id="UP000031668"/>
    </source>
</evidence>
<reference evidence="1 2" key="1">
    <citation type="journal article" date="2014" name="Genome Biol. Evol.">
        <title>The genome of the myxosporean Thelohanellus kitauei shows adaptations to nutrient acquisition within its fish host.</title>
        <authorList>
            <person name="Yang Y."/>
            <person name="Xiong J."/>
            <person name="Zhou Z."/>
            <person name="Huo F."/>
            <person name="Miao W."/>
            <person name="Ran C."/>
            <person name="Liu Y."/>
            <person name="Zhang J."/>
            <person name="Feng J."/>
            <person name="Wang M."/>
            <person name="Wang M."/>
            <person name="Wang L."/>
            <person name="Yao B."/>
        </authorList>
    </citation>
    <scope>NUCLEOTIDE SEQUENCE [LARGE SCALE GENOMIC DNA]</scope>
    <source>
        <strain evidence="1">Wuqing</strain>
    </source>
</reference>
<name>A0A0C2IJ10_THEKT</name>
<proteinExistence type="predicted"/>
<organism evidence="1 2">
    <name type="scientific">Thelohanellus kitauei</name>
    <name type="common">Myxosporean</name>
    <dbReference type="NCBI Taxonomy" id="669202"/>
    <lineage>
        <taxon>Eukaryota</taxon>
        <taxon>Metazoa</taxon>
        <taxon>Cnidaria</taxon>
        <taxon>Myxozoa</taxon>
        <taxon>Myxosporea</taxon>
        <taxon>Bivalvulida</taxon>
        <taxon>Platysporina</taxon>
        <taxon>Myxobolidae</taxon>
        <taxon>Thelohanellus</taxon>
    </lineage>
</organism>
<accession>A0A0C2IJ10</accession>
<protein>
    <submittedName>
        <fullName evidence="1">Uncharacterized protein</fullName>
    </submittedName>
</protein>
<gene>
    <name evidence="1" type="ORF">RF11_02759</name>
</gene>
<dbReference type="Proteomes" id="UP000031668">
    <property type="component" value="Unassembled WGS sequence"/>
</dbReference>
<dbReference type="EMBL" id="JWZT01003910">
    <property type="protein sequence ID" value="KII65339.1"/>
    <property type="molecule type" value="Genomic_DNA"/>
</dbReference>
<comment type="caution">
    <text evidence="1">The sequence shown here is derived from an EMBL/GenBank/DDBJ whole genome shotgun (WGS) entry which is preliminary data.</text>
</comment>
<keyword evidence="2" id="KW-1185">Reference proteome</keyword>